<name>A0A7X5X607_STRMQ</name>
<reference evidence="1 2" key="1">
    <citation type="submission" date="2020-02" db="EMBL/GenBank/DDBJ databases">
        <title>Streptomyces malaysiensis DSM14702 (JHCC583434, PFL_A843) Genome sequencing and assembly.</title>
        <authorList>
            <person name="Samborskyy M."/>
        </authorList>
    </citation>
    <scope>NUCLEOTIDE SEQUENCE [LARGE SCALE GENOMIC DNA]</scope>
    <source>
        <strain evidence="1 2">DSM 14702</strain>
    </source>
</reference>
<protein>
    <submittedName>
        <fullName evidence="1">Uncharacterized protein</fullName>
    </submittedName>
</protein>
<evidence type="ECO:0000313" key="1">
    <source>
        <dbReference type="EMBL" id="NIY67304.1"/>
    </source>
</evidence>
<comment type="caution">
    <text evidence="1">The sequence shown here is derived from an EMBL/GenBank/DDBJ whole genome shotgun (WGS) entry which is preliminary data.</text>
</comment>
<proteinExistence type="predicted"/>
<dbReference type="EMBL" id="JAALLH010000001">
    <property type="protein sequence ID" value="NIY67304.1"/>
    <property type="molecule type" value="Genomic_DNA"/>
</dbReference>
<accession>A0A7X5X607</accession>
<evidence type="ECO:0000313" key="2">
    <source>
        <dbReference type="Proteomes" id="UP000536624"/>
    </source>
</evidence>
<dbReference type="Proteomes" id="UP000536624">
    <property type="component" value="Unassembled WGS sequence"/>
</dbReference>
<dbReference type="AlphaFoldDB" id="A0A7X5X607"/>
<gene>
    <name evidence="1" type="ORF">SMALB_5357</name>
</gene>
<organism evidence="1 2">
    <name type="scientific">Streptomyces malaysiensis</name>
    <dbReference type="NCBI Taxonomy" id="92644"/>
    <lineage>
        <taxon>Bacteria</taxon>
        <taxon>Bacillati</taxon>
        <taxon>Actinomycetota</taxon>
        <taxon>Actinomycetes</taxon>
        <taxon>Kitasatosporales</taxon>
        <taxon>Streptomycetaceae</taxon>
        <taxon>Streptomyces</taxon>
        <taxon>Streptomyces violaceusniger group</taxon>
    </lineage>
</organism>
<sequence>MRAQEQWLRDSKHFGDLIQLDLAYTLYRTLGSLADDVAFAVTAQGLLRPADIGAWAEQRNEIFISWAPLSWRPSPPHIFHYVSGQDVQLPDHWVVIRQSGYASPIYDMFPDILNRDSEYEHARHQRTLTWQKFWWRMSGDLFGLFLRAVCQAWSCSIEALLAPLEQRHWSDHYQMDEEGLGSVSGYLFRRPGSFS</sequence>